<evidence type="ECO:0000256" key="15">
    <source>
        <dbReference type="HAMAP-Rule" id="MF_02003"/>
    </source>
</evidence>
<evidence type="ECO:0000256" key="2">
    <source>
        <dbReference type="ARBA" id="ARBA00004496"/>
    </source>
</evidence>
<dbReference type="PRINTS" id="PR00984">
    <property type="entry name" value="TRNASYNTHILE"/>
</dbReference>
<dbReference type="EC" id="6.1.1.5" evidence="15"/>
<comment type="subcellular location">
    <subcellularLocation>
        <location evidence="2 15">Cytoplasm</location>
    </subcellularLocation>
</comment>
<dbReference type="InterPro" id="IPR001412">
    <property type="entry name" value="aa-tRNA-synth_I_CS"/>
</dbReference>
<dbReference type="GO" id="GO:0005737">
    <property type="term" value="C:cytoplasm"/>
    <property type="evidence" value="ECO:0007669"/>
    <property type="project" value="UniProtKB-SubCell"/>
</dbReference>
<dbReference type="InterPro" id="IPR002300">
    <property type="entry name" value="aa-tRNA-synth_Ia"/>
</dbReference>
<dbReference type="SUPFAM" id="SSF47323">
    <property type="entry name" value="Anticodon-binding domain of a subclass of class I aminoacyl-tRNA synthetases"/>
    <property type="match status" value="2"/>
</dbReference>
<dbReference type="PANTHER" id="PTHR42780">
    <property type="entry name" value="SOLEUCYL-TRNA SYNTHETASE"/>
    <property type="match status" value="1"/>
</dbReference>
<dbReference type="PANTHER" id="PTHR42780:SF1">
    <property type="entry name" value="ISOLEUCINE--TRNA LIGASE, CYTOPLASMIC"/>
    <property type="match status" value="1"/>
</dbReference>
<comment type="subunit">
    <text evidence="4 15">Monomer.</text>
</comment>
<dbReference type="CDD" id="cd00818">
    <property type="entry name" value="IleRS_core"/>
    <property type="match status" value="1"/>
</dbReference>
<evidence type="ECO:0000256" key="5">
    <source>
        <dbReference type="ARBA" id="ARBA00022490"/>
    </source>
</evidence>
<dbReference type="SUPFAM" id="SSF50677">
    <property type="entry name" value="ValRS/IleRS/LeuRS editing domain"/>
    <property type="match status" value="1"/>
</dbReference>
<keyword evidence="10 15" id="KW-0067">ATP-binding</keyword>
<evidence type="ECO:0000256" key="8">
    <source>
        <dbReference type="ARBA" id="ARBA00022741"/>
    </source>
</evidence>
<dbReference type="NCBIfam" id="TIGR00392">
    <property type="entry name" value="ileS"/>
    <property type="match status" value="1"/>
</dbReference>
<dbReference type="FunFam" id="3.40.50.620:FF:000063">
    <property type="entry name" value="Isoleucine--tRNA ligase"/>
    <property type="match status" value="1"/>
</dbReference>
<dbReference type="CDD" id="cd07961">
    <property type="entry name" value="Anticodon_Ia_Ile_ABEc"/>
    <property type="match status" value="1"/>
</dbReference>
<evidence type="ECO:0000256" key="11">
    <source>
        <dbReference type="ARBA" id="ARBA00022917"/>
    </source>
</evidence>
<evidence type="ECO:0000256" key="13">
    <source>
        <dbReference type="ARBA" id="ARBA00025217"/>
    </source>
</evidence>
<evidence type="ECO:0000256" key="4">
    <source>
        <dbReference type="ARBA" id="ARBA00011245"/>
    </source>
</evidence>
<dbReference type="GO" id="GO:0006428">
    <property type="term" value="P:isoleucyl-tRNA aminoacylation"/>
    <property type="evidence" value="ECO:0007669"/>
    <property type="project" value="UniProtKB-UniRule"/>
</dbReference>
<dbReference type="Gene3D" id="3.40.50.620">
    <property type="entry name" value="HUPs"/>
    <property type="match status" value="2"/>
</dbReference>
<dbReference type="InterPro" id="IPR009080">
    <property type="entry name" value="tRNAsynth_Ia_anticodon-bd"/>
</dbReference>
<feature type="domain" description="Methionyl/Valyl/Leucyl/Isoleucyl-tRNA synthetase anticodon-binding" evidence="17">
    <location>
        <begin position="680"/>
        <end position="830"/>
    </location>
</feature>
<dbReference type="InterPro" id="IPR033709">
    <property type="entry name" value="Anticodon_Ile_ABEc"/>
</dbReference>
<proteinExistence type="inferred from homology"/>
<comment type="domain">
    <text evidence="15">IleRS has two distinct active sites: one for aminoacylation and one for editing. The misactivated valine is translocated from the active site to the editing site, which sterically excludes the correctly activated isoleucine. The single editing site contains two valyl binding pockets, one specific for each substrate (Val-AMP or Val-tRNA(Ile)).</text>
</comment>
<organism evidence="18 19">
    <name type="scientific">Candidatus Pullichristensenella stercorigallinarum</name>
    <dbReference type="NCBI Taxonomy" id="2840909"/>
    <lineage>
        <taxon>Bacteria</taxon>
        <taxon>Bacillati</taxon>
        <taxon>Bacillota</taxon>
        <taxon>Clostridia</taxon>
        <taxon>Candidatus Pullichristensenella</taxon>
    </lineage>
</organism>
<dbReference type="Gene3D" id="1.10.730.10">
    <property type="entry name" value="Isoleucyl-tRNA Synthetase, Domain 1"/>
    <property type="match status" value="1"/>
</dbReference>
<feature type="short sequence motif" description="'KMSKS' region" evidence="15">
    <location>
        <begin position="593"/>
        <end position="597"/>
    </location>
</feature>
<evidence type="ECO:0000313" key="19">
    <source>
        <dbReference type="Proteomes" id="UP000824260"/>
    </source>
</evidence>
<keyword evidence="8 15" id="KW-0547">Nucleotide-binding</keyword>
<dbReference type="Pfam" id="PF08264">
    <property type="entry name" value="Anticodon_1"/>
    <property type="match status" value="1"/>
</dbReference>
<keyword evidence="9 15" id="KW-0862">Zinc</keyword>
<evidence type="ECO:0000259" key="17">
    <source>
        <dbReference type="Pfam" id="PF08264"/>
    </source>
</evidence>
<keyword evidence="6 15" id="KW-0436">Ligase</keyword>
<dbReference type="GO" id="GO:0005524">
    <property type="term" value="F:ATP binding"/>
    <property type="evidence" value="ECO:0007669"/>
    <property type="project" value="UniProtKB-UniRule"/>
</dbReference>
<gene>
    <name evidence="15" type="primary">ileS</name>
    <name evidence="18" type="ORF">IAA52_02485</name>
</gene>
<evidence type="ECO:0000256" key="10">
    <source>
        <dbReference type="ARBA" id="ARBA00022840"/>
    </source>
</evidence>
<feature type="binding site" evidence="15">
    <location>
        <position position="596"/>
    </location>
    <ligand>
        <name>ATP</name>
        <dbReference type="ChEBI" id="CHEBI:30616"/>
    </ligand>
</feature>
<dbReference type="GO" id="GO:0000049">
    <property type="term" value="F:tRNA binding"/>
    <property type="evidence" value="ECO:0007669"/>
    <property type="project" value="InterPro"/>
</dbReference>
<dbReference type="Proteomes" id="UP000824260">
    <property type="component" value="Unassembled WGS sequence"/>
</dbReference>
<dbReference type="InterPro" id="IPR013155">
    <property type="entry name" value="M/V/L/I-tRNA-synth_anticd-bd"/>
</dbReference>
<evidence type="ECO:0000259" key="16">
    <source>
        <dbReference type="Pfam" id="PF00133"/>
    </source>
</evidence>
<name>A0A9D1CVP4_9FIRM</name>
<evidence type="ECO:0000256" key="12">
    <source>
        <dbReference type="ARBA" id="ARBA00023146"/>
    </source>
</evidence>
<dbReference type="SUPFAM" id="SSF52374">
    <property type="entry name" value="Nucleotidylyl transferase"/>
    <property type="match status" value="1"/>
</dbReference>
<keyword evidence="11 15" id="KW-0648">Protein biosynthesis</keyword>
<keyword evidence="7 15" id="KW-0479">Metal-binding</keyword>
<comment type="similarity">
    <text evidence="3 15">Belongs to the class-I aminoacyl-tRNA synthetase family. IleS type 2 subfamily.</text>
</comment>
<comment type="caution">
    <text evidence="18">The sequence shown here is derived from an EMBL/GenBank/DDBJ whole genome shotgun (WGS) entry which is preliminary data.</text>
</comment>
<comment type="cofactor">
    <cofactor evidence="1 15">
        <name>Zn(2+)</name>
        <dbReference type="ChEBI" id="CHEBI:29105"/>
    </cofactor>
</comment>
<evidence type="ECO:0000256" key="7">
    <source>
        <dbReference type="ARBA" id="ARBA00022723"/>
    </source>
</evidence>
<evidence type="ECO:0000256" key="14">
    <source>
        <dbReference type="ARBA" id="ARBA00048359"/>
    </source>
</evidence>
<dbReference type="PROSITE" id="PS00178">
    <property type="entry name" value="AA_TRNA_LIGASE_I"/>
    <property type="match status" value="1"/>
</dbReference>
<reference evidence="18" key="1">
    <citation type="submission" date="2020-10" db="EMBL/GenBank/DDBJ databases">
        <authorList>
            <person name="Gilroy R."/>
        </authorList>
    </citation>
    <scope>NUCLEOTIDE SEQUENCE</scope>
    <source>
        <strain evidence="18">ChiSjej6B24-2974</strain>
    </source>
</reference>
<evidence type="ECO:0000313" key="18">
    <source>
        <dbReference type="EMBL" id="HIQ81951.1"/>
    </source>
</evidence>
<keyword evidence="5 15" id="KW-0963">Cytoplasm</keyword>
<keyword evidence="12 15" id="KW-0030">Aminoacyl-tRNA synthetase</keyword>
<dbReference type="InterPro" id="IPR014729">
    <property type="entry name" value="Rossmann-like_a/b/a_fold"/>
</dbReference>
<comment type="catalytic activity">
    <reaction evidence="14 15">
        <text>tRNA(Ile) + L-isoleucine + ATP = L-isoleucyl-tRNA(Ile) + AMP + diphosphate</text>
        <dbReference type="Rhea" id="RHEA:11060"/>
        <dbReference type="Rhea" id="RHEA-COMP:9666"/>
        <dbReference type="Rhea" id="RHEA-COMP:9695"/>
        <dbReference type="ChEBI" id="CHEBI:30616"/>
        <dbReference type="ChEBI" id="CHEBI:33019"/>
        <dbReference type="ChEBI" id="CHEBI:58045"/>
        <dbReference type="ChEBI" id="CHEBI:78442"/>
        <dbReference type="ChEBI" id="CHEBI:78528"/>
        <dbReference type="ChEBI" id="CHEBI:456215"/>
        <dbReference type="EC" id="6.1.1.5"/>
    </reaction>
</comment>
<evidence type="ECO:0000256" key="9">
    <source>
        <dbReference type="ARBA" id="ARBA00022833"/>
    </source>
</evidence>
<dbReference type="GO" id="GO:0002161">
    <property type="term" value="F:aminoacyl-tRNA deacylase activity"/>
    <property type="evidence" value="ECO:0007669"/>
    <property type="project" value="InterPro"/>
</dbReference>
<protein>
    <recommendedName>
        <fullName evidence="15">Isoleucine--tRNA ligase</fullName>
        <ecNumber evidence="15">6.1.1.5</ecNumber>
    </recommendedName>
    <alternativeName>
        <fullName evidence="15">Isoleucyl-tRNA synthetase</fullName>
        <shortName evidence="15">IleRS</shortName>
    </alternativeName>
</protein>
<dbReference type="InterPro" id="IPR023586">
    <property type="entry name" value="Ile-tRNA-ligase_type2"/>
</dbReference>
<feature type="short sequence motif" description="'HIGH' region" evidence="15">
    <location>
        <begin position="48"/>
        <end position="58"/>
    </location>
</feature>
<dbReference type="GO" id="GO:0004822">
    <property type="term" value="F:isoleucine-tRNA ligase activity"/>
    <property type="evidence" value="ECO:0007669"/>
    <property type="project" value="UniProtKB-UniRule"/>
</dbReference>
<dbReference type="InterPro" id="IPR009008">
    <property type="entry name" value="Val/Leu/Ile-tRNA-synth_edit"/>
</dbReference>
<feature type="domain" description="Aminoacyl-tRNA synthetase class Ia" evidence="16">
    <location>
        <begin position="20"/>
        <end position="623"/>
    </location>
</feature>
<sequence length="1042" mass="118512">MFEKVSPNLDFVKREAEVEAFWKDNGIFEKSIKNREGGEEFSFFDGPPTANGKPHIGHIETRAIKDLIPRYQTMKGKHVLRKAGWDTHGLPVELEVEKLLGLDGKEQIEQYGIEPFIQECKKSVWKYKSEWEKMSDRVGFWADMDNPYITYDNNYIESVWWSLKQVADKGLLYKGHKVVPYCPRCGTALSSHEVSQGYKSVTEKSAFVRFKVKGEENTWLYAWTTTPWTLPSNVALCVNPDEIYARFDYDGRTIIMAQALIHDVLGEDIVIENLSLINGRDLVGMEYEPLFDFQKPLVDKPAWRVVADSYVTMTDGTGIVHQAPAFGEDDARVGRENDLPFLQLVDPRGCMAKETPWAGTFVKDADPLILKDLEERGLLVKAAEFTHDYPFCWRCDTPLIYYARSTWFIRMTAVKEQLLASNRSVNWMPENIKEGRMGNFLENVIDWGLSRERYWGTPLPVWVCKCGHMHVIGSRKELEELGHDVPHDLELHRPYIDKVTITCEKCGGEMHRTPEVIDCWYDSGSMPFAQYHYPFEHEDLFKETFPANFISEAIDQTRGWFYTLLAISTLLFGRAPFENCVVLGHVQDENGQKMSKHKGNVVDPWEVLDKQGADAVRWYFYASASPWLPKRFSGALVGEMQRKFMGTLWNTYAFFTLYASIDGYDPANQKANPEDFSLMDKWVLSKLQSLVKFVDEGLAGYRITETARAIAAFVDELSNWYVRRCRERFWGKGLEGDKLAAFETLYTVLTTLCGLCAPYIPFMTENMYQNLVVNNIPGAKESVHLTDFPVADLSLVDKELEDDMEAVIAIVQLGRACRSAANMKVRQPSRALYVKGAKLPEAMAALIADELNVKRVEFVDDARAFTSYKIKPQLRTLGPRYGKLLGKISAYLAQADGNDVVDTFDRGEKLTFDVDGTTVELAREDTLIEPMQKPGFMAESEGDLTVVLDTNLTPELIEEGFVREVISKIQTMRKEAGYEVTDRISVTCATDEKLAAIIARGEKEICRAVLAEKLEMGTPASDAYVKEWNINGENAVLATRRV</sequence>
<dbReference type="FunFam" id="3.40.50.620:FF:000075">
    <property type="entry name" value="Isoleucine--tRNA ligase"/>
    <property type="match status" value="1"/>
</dbReference>
<comment type="function">
    <text evidence="13 15">Catalyzes the attachment of isoleucine to tRNA(Ile). As IleRS can inadvertently accommodate and process structurally similar amino acids such as valine, to avoid such errors it has two additional distinct tRNA(Ile)-dependent editing activities. One activity is designated as 'pretransfer' editing and involves the hydrolysis of activated Val-AMP. The other activity is designated 'posttransfer' editing and involves deacylation of mischarged Val-tRNA(Ile).</text>
</comment>
<dbReference type="InterPro" id="IPR002301">
    <property type="entry name" value="Ile-tRNA-ligase"/>
</dbReference>
<dbReference type="EMBL" id="DVFZ01000027">
    <property type="protein sequence ID" value="HIQ81951.1"/>
    <property type="molecule type" value="Genomic_DNA"/>
</dbReference>
<dbReference type="Pfam" id="PF19302">
    <property type="entry name" value="DUF5915"/>
    <property type="match status" value="1"/>
</dbReference>
<reference evidence="18" key="2">
    <citation type="journal article" date="2021" name="PeerJ">
        <title>Extensive microbial diversity within the chicken gut microbiome revealed by metagenomics and culture.</title>
        <authorList>
            <person name="Gilroy R."/>
            <person name="Ravi A."/>
            <person name="Getino M."/>
            <person name="Pursley I."/>
            <person name="Horton D.L."/>
            <person name="Alikhan N.F."/>
            <person name="Baker D."/>
            <person name="Gharbi K."/>
            <person name="Hall N."/>
            <person name="Watson M."/>
            <person name="Adriaenssens E.M."/>
            <person name="Foster-Nyarko E."/>
            <person name="Jarju S."/>
            <person name="Secka A."/>
            <person name="Antonio M."/>
            <person name="Oren A."/>
            <person name="Chaudhuri R.R."/>
            <person name="La Ragione R."/>
            <person name="Hildebrand F."/>
            <person name="Pallen M.J."/>
        </authorList>
    </citation>
    <scope>NUCLEOTIDE SEQUENCE</scope>
    <source>
        <strain evidence="18">ChiSjej6B24-2974</strain>
    </source>
</reference>
<dbReference type="GO" id="GO:0008270">
    <property type="term" value="F:zinc ion binding"/>
    <property type="evidence" value="ECO:0007669"/>
    <property type="project" value="UniProtKB-UniRule"/>
</dbReference>
<evidence type="ECO:0000256" key="3">
    <source>
        <dbReference type="ARBA" id="ARBA00007078"/>
    </source>
</evidence>
<dbReference type="HAMAP" id="MF_02003">
    <property type="entry name" value="Ile_tRNA_synth_type2"/>
    <property type="match status" value="1"/>
</dbReference>
<evidence type="ECO:0000256" key="6">
    <source>
        <dbReference type="ARBA" id="ARBA00022598"/>
    </source>
</evidence>
<evidence type="ECO:0000256" key="1">
    <source>
        <dbReference type="ARBA" id="ARBA00001947"/>
    </source>
</evidence>
<dbReference type="AlphaFoldDB" id="A0A9D1CVP4"/>
<accession>A0A9D1CVP4</accession>
<dbReference type="Pfam" id="PF00133">
    <property type="entry name" value="tRNA-synt_1"/>
    <property type="match status" value="1"/>
</dbReference>